<reference evidence="1 2" key="1">
    <citation type="journal article" date="2019" name="Sci. Rep.">
        <title>Orb-weaving spider Araneus ventricosus genome elucidates the spidroin gene catalogue.</title>
        <authorList>
            <person name="Kono N."/>
            <person name="Nakamura H."/>
            <person name="Ohtoshi R."/>
            <person name="Moran D.A.P."/>
            <person name="Shinohara A."/>
            <person name="Yoshida Y."/>
            <person name="Fujiwara M."/>
            <person name="Mori M."/>
            <person name="Tomita M."/>
            <person name="Arakawa K."/>
        </authorList>
    </citation>
    <scope>NUCLEOTIDE SEQUENCE [LARGE SCALE GENOMIC DNA]</scope>
</reference>
<dbReference type="OrthoDB" id="6467801at2759"/>
<organism evidence="1 2">
    <name type="scientific">Araneus ventricosus</name>
    <name type="common">Orbweaver spider</name>
    <name type="synonym">Epeira ventricosa</name>
    <dbReference type="NCBI Taxonomy" id="182803"/>
    <lineage>
        <taxon>Eukaryota</taxon>
        <taxon>Metazoa</taxon>
        <taxon>Ecdysozoa</taxon>
        <taxon>Arthropoda</taxon>
        <taxon>Chelicerata</taxon>
        <taxon>Arachnida</taxon>
        <taxon>Araneae</taxon>
        <taxon>Araneomorphae</taxon>
        <taxon>Entelegynae</taxon>
        <taxon>Araneoidea</taxon>
        <taxon>Araneidae</taxon>
        <taxon>Araneus</taxon>
    </lineage>
</organism>
<accession>A0A4Y2W9X9</accession>
<comment type="caution">
    <text evidence="1">The sequence shown here is derived from an EMBL/GenBank/DDBJ whole genome shotgun (WGS) entry which is preliminary data.</text>
</comment>
<dbReference type="AlphaFoldDB" id="A0A4Y2W9X9"/>
<proteinExistence type="predicted"/>
<protein>
    <submittedName>
        <fullName evidence="1">Uncharacterized protein</fullName>
    </submittedName>
</protein>
<dbReference type="EMBL" id="BGPR01057349">
    <property type="protein sequence ID" value="GBO33701.1"/>
    <property type="molecule type" value="Genomic_DNA"/>
</dbReference>
<name>A0A4Y2W9X9_ARAVE</name>
<gene>
    <name evidence="1" type="ORF">AVEN_124638_1</name>
</gene>
<dbReference type="Proteomes" id="UP000499080">
    <property type="component" value="Unassembled WGS sequence"/>
</dbReference>
<keyword evidence="2" id="KW-1185">Reference proteome</keyword>
<evidence type="ECO:0000313" key="2">
    <source>
        <dbReference type="Proteomes" id="UP000499080"/>
    </source>
</evidence>
<evidence type="ECO:0000313" key="1">
    <source>
        <dbReference type="EMBL" id="GBO33701.1"/>
    </source>
</evidence>
<sequence>MNIIEDIRDALLHAVEKRSLPPRTPMNLLIALKDSWCGKPRGCLQTIVEAIPSRVAALLRARGALHDIRQVYQFFWLFSVLPQMEECSSGV</sequence>